<reference evidence="2 3" key="1">
    <citation type="submission" date="2015-04" db="EMBL/GenBank/DDBJ databases">
        <title>Complete genome sequence of Schizopora paradoxa KUC8140, a cosmopolitan wood degrader in East Asia.</title>
        <authorList>
            <consortium name="DOE Joint Genome Institute"/>
            <person name="Min B."/>
            <person name="Park H."/>
            <person name="Jang Y."/>
            <person name="Kim J.-J."/>
            <person name="Kim K.H."/>
            <person name="Pangilinan J."/>
            <person name="Lipzen A."/>
            <person name="Riley R."/>
            <person name="Grigoriev I.V."/>
            <person name="Spatafora J.W."/>
            <person name="Choi I.-G."/>
        </authorList>
    </citation>
    <scope>NUCLEOTIDE SEQUENCE [LARGE SCALE GENOMIC DNA]</scope>
    <source>
        <strain evidence="2 3">KUC8140</strain>
    </source>
</reference>
<dbReference type="InParanoid" id="A0A0H2S7G2"/>
<feature type="compositionally biased region" description="Polar residues" evidence="1">
    <location>
        <begin position="33"/>
        <end position="46"/>
    </location>
</feature>
<keyword evidence="3" id="KW-1185">Reference proteome</keyword>
<dbReference type="AlphaFoldDB" id="A0A0H2S7G2"/>
<dbReference type="EMBL" id="KQ085903">
    <property type="protein sequence ID" value="KLO17593.1"/>
    <property type="molecule type" value="Genomic_DNA"/>
</dbReference>
<feature type="compositionally biased region" description="Basic and acidic residues" evidence="1">
    <location>
        <begin position="48"/>
        <end position="57"/>
    </location>
</feature>
<feature type="non-terminal residue" evidence="2">
    <location>
        <position position="95"/>
    </location>
</feature>
<gene>
    <name evidence="2" type="ORF">SCHPADRAFT_900530</name>
</gene>
<proteinExistence type="predicted"/>
<feature type="region of interest" description="Disordered" evidence="1">
    <location>
        <begin position="1"/>
        <end position="83"/>
    </location>
</feature>
<accession>A0A0H2S7G2</accession>
<sequence>MASWRKPSVSDIEFTTGNRRGLPAITRSHADAGTTTRESRITTVVSDTVDHLEERTVPESALPSSDPRDLHWSTRTETTRSTWPRPFATAYTLGI</sequence>
<feature type="compositionally biased region" description="Basic and acidic residues" evidence="1">
    <location>
        <begin position="66"/>
        <end position="78"/>
    </location>
</feature>
<organism evidence="2 3">
    <name type="scientific">Schizopora paradoxa</name>
    <dbReference type="NCBI Taxonomy" id="27342"/>
    <lineage>
        <taxon>Eukaryota</taxon>
        <taxon>Fungi</taxon>
        <taxon>Dikarya</taxon>
        <taxon>Basidiomycota</taxon>
        <taxon>Agaricomycotina</taxon>
        <taxon>Agaricomycetes</taxon>
        <taxon>Hymenochaetales</taxon>
        <taxon>Schizoporaceae</taxon>
        <taxon>Schizopora</taxon>
    </lineage>
</organism>
<protein>
    <submittedName>
        <fullName evidence="2">Uncharacterized protein</fullName>
    </submittedName>
</protein>
<evidence type="ECO:0000256" key="1">
    <source>
        <dbReference type="SAM" id="MobiDB-lite"/>
    </source>
</evidence>
<evidence type="ECO:0000313" key="3">
    <source>
        <dbReference type="Proteomes" id="UP000053477"/>
    </source>
</evidence>
<evidence type="ECO:0000313" key="2">
    <source>
        <dbReference type="EMBL" id="KLO17593.1"/>
    </source>
</evidence>
<name>A0A0H2S7G2_9AGAM</name>
<dbReference type="Proteomes" id="UP000053477">
    <property type="component" value="Unassembled WGS sequence"/>
</dbReference>